<dbReference type="Pfam" id="PF04191">
    <property type="entry name" value="PEMT"/>
    <property type="match status" value="1"/>
</dbReference>
<dbReference type="GO" id="GO:0008168">
    <property type="term" value="F:methyltransferase activity"/>
    <property type="evidence" value="ECO:0007669"/>
    <property type="project" value="UniProtKB-KW"/>
</dbReference>
<dbReference type="InterPro" id="IPR007318">
    <property type="entry name" value="Phopholipid_MeTrfase"/>
</dbReference>
<name>A0A369BRE9_9BACL</name>
<evidence type="ECO:0000256" key="2">
    <source>
        <dbReference type="ARBA" id="ARBA00022692"/>
    </source>
</evidence>
<sequence>MDIRDVVSLSLFIIFLVSYSLKLWLLSKKQGIQAHVLGKKGKPDATRIVETGVKFFSAIWGILWFAYSSGSLGGWLKTFSAAGWVSWTGSAITAFGVLIFIIAMLYMKSSWRVGIDKTTQTALVRDGLYRFSRNPAFVGFDLMFIGFMLMYPNTLNIGVGVCNLILFHLLIRQEEKHLNQTFGEVYQKYAVDTPRYLWFI</sequence>
<evidence type="ECO:0000256" key="4">
    <source>
        <dbReference type="ARBA" id="ARBA00023136"/>
    </source>
</evidence>
<feature type="transmembrane region" description="Helical" evidence="5">
    <location>
        <begin position="155"/>
        <end position="171"/>
    </location>
</feature>
<dbReference type="PANTHER" id="PTHR12714">
    <property type="entry name" value="PROTEIN-S ISOPRENYLCYSTEINE O-METHYLTRANSFERASE"/>
    <property type="match status" value="1"/>
</dbReference>
<keyword evidence="2 5" id="KW-0812">Transmembrane</keyword>
<evidence type="ECO:0000256" key="1">
    <source>
        <dbReference type="ARBA" id="ARBA00004127"/>
    </source>
</evidence>
<dbReference type="OrthoDB" id="5471300at2"/>
<gene>
    <name evidence="6" type="ORF">DFP94_101760</name>
</gene>
<keyword evidence="6" id="KW-0808">Transferase</keyword>
<proteinExistence type="predicted"/>
<feature type="transmembrane region" description="Helical" evidence="5">
    <location>
        <begin position="87"/>
        <end position="107"/>
    </location>
</feature>
<comment type="caution">
    <text evidence="6">The sequence shown here is derived from an EMBL/GenBank/DDBJ whole genome shotgun (WGS) entry which is preliminary data.</text>
</comment>
<dbReference type="RefSeq" id="WP_114495081.1">
    <property type="nucleotide sequence ID" value="NZ_QPJW01000001.1"/>
</dbReference>
<dbReference type="EMBL" id="QPJW01000001">
    <property type="protein sequence ID" value="RCX23166.1"/>
    <property type="molecule type" value="Genomic_DNA"/>
</dbReference>
<reference evidence="6 7" key="1">
    <citation type="submission" date="2018-07" db="EMBL/GenBank/DDBJ databases">
        <title>Genomic Encyclopedia of Type Strains, Phase III (KMG-III): the genomes of soil and plant-associated and newly described type strains.</title>
        <authorList>
            <person name="Whitman W."/>
        </authorList>
    </citation>
    <scope>NUCLEOTIDE SEQUENCE [LARGE SCALE GENOMIC DNA]</scope>
    <source>
        <strain evidence="6 7">CECT 8333</strain>
    </source>
</reference>
<evidence type="ECO:0000256" key="5">
    <source>
        <dbReference type="SAM" id="Phobius"/>
    </source>
</evidence>
<feature type="transmembrane region" description="Helical" evidence="5">
    <location>
        <begin position="6"/>
        <end position="27"/>
    </location>
</feature>
<comment type="subcellular location">
    <subcellularLocation>
        <location evidence="1">Endomembrane system</location>
        <topology evidence="1">Multi-pass membrane protein</topology>
    </subcellularLocation>
</comment>
<dbReference type="GO" id="GO:0032259">
    <property type="term" value="P:methylation"/>
    <property type="evidence" value="ECO:0007669"/>
    <property type="project" value="UniProtKB-KW"/>
</dbReference>
<dbReference type="AlphaFoldDB" id="A0A369BRE9"/>
<protein>
    <submittedName>
        <fullName evidence="6">Protein-S-isoprenylcysteine O-methyltransferase Ste14</fullName>
    </submittedName>
</protein>
<evidence type="ECO:0000313" key="7">
    <source>
        <dbReference type="Proteomes" id="UP000253090"/>
    </source>
</evidence>
<keyword evidence="7" id="KW-1185">Reference proteome</keyword>
<keyword evidence="6" id="KW-0489">Methyltransferase</keyword>
<dbReference type="Proteomes" id="UP000253090">
    <property type="component" value="Unassembled WGS sequence"/>
</dbReference>
<accession>A0A369BRE9</accession>
<dbReference type="GO" id="GO:0012505">
    <property type="term" value="C:endomembrane system"/>
    <property type="evidence" value="ECO:0007669"/>
    <property type="project" value="UniProtKB-SubCell"/>
</dbReference>
<dbReference type="Gene3D" id="1.20.120.1630">
    <property type="match status" value="1"/>
</dbReference>
<evidence type="ECO:0000256" key="3">
    <source>
        <dbReference type="ARBA" id="ARBA00022989"/>
    </source>
</evidence>
<organism evidence="6 7">
    <name type="scientific">Fontibacillus phaseoli</name>
    <dbReference type="NCBI Taxonomy" id="1416533"/>
    <lineage>
        <taxon>Bacteria</taxon>
        <taxon>Bacillati</taxon>
        <taxon>Bacillota</taxon>
        <taxon>Bacilli</taxon>
        <taxon>Bacillales</taxon>
        <taxon>Paenibacillaceae</taxon>
        <taxon>Fontibacillus</taxon>
    </lineage>
</organism>
<evidence type="ECO:0000313" key="6">
    <source>
        <dbReference type="EMBL" id="RCX23166.1"/>
    </source>
</evidence>
<keyword evidence="3 5" id="KW-1133">Transmembrane helix</keyword>
<dbReference type="PANTHER" id="PTHR12714:SF9">
    <property type="entry name" value="PROTEIN-S-ISOPRENYLCYSTEINE O-METHYLTRANSFERASE"/>
    <property type="match status" value="1"/>
</dbReference>
<keyword evidence="4 5" id="KW-0472">Membrane</keyword>